<organism evidence="2 3">
    <name type="scientific">Nibribacter ruber</name>
    <dbReference type="NCBI Taxonomy" id="2698458"/>
    <lineage>
        <taxon>Bacteria</taxon>
        <taxon>Pseudomonadati</taxon>
        <taxon>Bacteroidota</taxon>
        <taxon>Cytophagia</taxon>
        <taxon>Cytophagales</taxon>
        <taxon>Hymenobacteraceae</taxon>
        <taxon>Nibribacter</taxon>
    </lineage>
</organism>
<reference evidence="2 3" key="1">
    <citation type="submission" date="2020-01" db="EMBL/GenBank/DDBJ databases">
        <authorList>
            <person name="Kim M."/>
        </authorList>
    </citation>
    <scope>NUCLEOTIDE SEQUENCE [LARGE SCALE GENOMIC DNA]</scope>
    <source>
        <strain evidence="2 3">BT10</strain>
    </source>
</reference>
<dbReference type="GO" id="GO:0016747">
    <property type="term" value="F:acyltransferase activity, transferring groups other than amino-acyl groups"/>
    <property type="evidence" value="ECO:0007669"/>
    <property type="project" value="InterPro"/>
</dbReference>
<accession>A0A6P1P3W1</accession>
<name>A0A6P1P3W1_9BACT</name>
<dbReference type="RefSeq" id="WP_160694183.1">
    <property type="nucleotide sequence ID" value="NZ_CP047897.1"/>
</dbReference>
<dbReference type="Proteomes" id="UP000464214">
    <property type="component" value="Chromosome"/>
</dbReference>
<dbReference type="PROSITE" id="PS51186">
    <property type="entry name" value="GNAT"/>
    <property type="match status" value="1"/>
</dbReference>
<gene>
    <name evidence="2" type="ORF">GU926_17500</name>
</gene>
<protein>
    <submittedName>
        <fullName evidence="2">GNAT family N-acetyltransferase</fullName>
    </submittedName>
</protein>
<feature type="domain" description="N-acetyltransferase" evidence="1">
    <location>
        <begin position="5"/>
        <end position="145"/>
    </location>
</feature>
<dbReference type="KEGG" id="nib:GU926_17500"/>
<dbReference type="Gene3D" id="3.40.630.30">
    <property type="match status" value="1"/>
</dbReference>
<sequence>MFTIEPVLSAATPVFAQAWQLYEEAFPPEERRSLPQQDTLLQEPAYSFNAIFHKKDLVGILGFWQLPSVVFLEHFAIHAAGRGQGLGEKVLQQFLAESSAPVVLEVEPPATELARRRIRFYERLGFLLHSFPYQQPPYSPEKPWVPLQLMSFPKALALPAFETMVQDLYRQVYKVDPRASN</sequence>
<evidence type="ECO:0000259" key="1">
    <source>
        <dbReference type="PROSITE" id="PS51186"/>
    </source>
</evidence>
<dbReference type="InterPro" id="IPR000182">
    <property type="entry name" value="GNAT_dom"/>
</dbReference>
<dbReference type="SUPFAM" id="SSF55729">
    <property type="entry name" value="Acyl-CoA N-acyltransferases (Nat)"/>
    <property type="match status" value="1"/>
</dbReference>
<evidence type="ECO:0000313" key="3">
    <source>
        <dbReference type="Proteomes" id="UP000464214"/>
    </source>
</evidence>
<dbReference type="AlphaFoldDB" id="A0A6P1P3W1"/>
<keyword evidence="2" id="KW-0808">Transferase</keyword>
<evidence type="ECO:0000313" key="2">
    <source>
        <dbReference type="EMBL" id="QHL89127.1"/>
    </source>
</evidence>
<dbReference type="Pfam" id="PF00583">
    <property type="entry name" value="Acetyltransf_1"/>
    <property type="match status" value="1"/>
</dbReference>
<proteinExistence type="predicted"/>
<dbReference type="CDD" id="cd04301">
    <property type="entry name" value="NAT_SF"/>
    <property type="match status" value="1"/>
</dbReference>
<keyword evidence="3" id="KW-1185">Reference proteome</keyword>
<dbReference type="EMBL" id="CP047897">
    <property type="protein sequence ID" value="QHL89127.1"/>
    <property type="molecule type" value="Genomic_DNA"/>
</dbReference>
<dbReference type="InterPro" id="IPR016181">
    <property type="entry name" value="Acyl_CoA_acyltransferase"/>
</dbReference>